<organism evidence="4 5">
    <name type="scientific">Deinococcus aerius</name>
    <dbReference type="NCBI Taxonomy" id="200253"/>
    <lineage>
        <taxon>Bacteria</taxon>
        <taxon>Thermotogati</taxon>
        <taxon>Deinococcota</taxon>
        <taxon>Deinococci</taxon>
        <taxon>Deinococcales</taxon>
        <taxon>Deinococcaceae</taxon>
        <taxon>Deinococcus</taxon>
    </lineage>
</organism>
<evidence type="ECO:0000313" key="5">
    <source>
        <dbReference type="Proteomes" id="UP000236569"/>
    </source>
</evidence>
<dbReference type="SMART" id="SM00646">
    <property type="entry name" value="Ami_3"/>
    <property type="match status" value="1"/>
</dbReference>
<dbReference type="InterPro" id="IPR050695">
    <property type="entry name" value="N-acetylmuramoyl_amidase_3"/>
</dbReference>
<feature type="region of interest" description="Disordered" evidence="2">
    <location>
        <begin position="1"/>
        <end position="35"/>
    </location>
</feature>
<dbReference type="Pfam" id="PF01520">
    <property type="entry name" value="Amidase_3"/>
    <property type="match status" value="1"/>
</dbReference>
<evidence type="ECO:0000256" key="1">
    <source>
        <dbReference type="ARBA" id="ARBA00022801"/>
    </source>
</evidence>
<name>A0A2I9D2H1_9DEIO</name>
<dbReference type="CDD" id="cd02696">
    <property type="entry name" value="MurNAc-LAA"/>
    <property type="match status" value="1"/>
</dbReference>
<proteinExistence type="predicted"/>
<keyword evidence="1 4" id="KW-0378">Hydrolase</keyword>
<gene>
    <name evidence="4" type="ORF">DAERI_020273</name>
</gene>
<comment type="caution">
    <text evidence="4">The sequence shown here is derived from an EMBL/GenBank/DDBJ whole genome shotgun (WGS) entry which is preliminary data.</text>
</comment>
<dbReference type="PANTHER" id="PTHR30404">
    <property type="entry name" value="N-ACETYLMURAMOYL-L-ALANINE AMIDASE"/>
    <property type="match status" value="1"/>
</dbReference>
<dbReference type="Gene3D" id="3.40.630.40">
    <property type="entry name" value="Zn-dependent exopeptidases"/>
    <property type="match status" value="1"/>
</dbReference>
<dbReference type="SUPFAM" id="SSF53187">
    <property type="entry name" value="Zn-dependent exopeptidases"/>
    <property type="match status" value="1"/>
</dbReference>
<dbReference type="GO" id="GO:0030288">
    <property type="term" value="C:outer membrane-bounded periplasmic space"/>
    <property type="evidence" value="ECO:0007669"/>
    <property type="project" value="TreeGrafter"/>
</dbReference>
<dbReference type="Proteomes" id="UP000236569">
    <property type="component" value="Unassembled WGS sequence"/>
</dbReference>
<keyword evidence="5" id="KW-1185">Reference proteome</keyword>
<sequence length="361" mass="37614">MPGQELGQPSALSGQAQGALQPGAALTPPRLGRNPGLTRVVLDLPPGTRYRLVPGGVGLRVELSGVSAPALSAQQVTPEVRAWRVEPTPDGALVTLLTGTPLTGRSGWRAQLVPPLAGSDRSRLAIDLSPALADLTPLMPRERVVAAVPPMSALRGTALLAPSVARVKPRVVLDPGHGGRDSGGVGAVVEKQVALDVALRVRDLLRVAGVEVVMTRETDRELAPDKATDLNQRAGLGTPGTQLYLSIHVNAMPPANALRGYGVETWWNPNHPLSSSFAALIQKNVITVTGAFSQGLKNNRSLAVLRGSRIPAALIEIGYTSHPVDGLNLQNPTYLDRVALGIAQGIREAVVTGVTASGGGR</sequence>
<protein>
    <submittedName>
        <fullName evidence="4">Cell wall hydrolase/autolysin</fullName>
    </submittedName>
</protein>
<accession>A0A2I9D2H1</accession>
<feature type="domain" description="MurNAc-LAA" evidence="3">
    <location>
        <begin position="241"/>
        <end position="347"/>
    </location>
</feature>
<dbReference type="GO" id="GO:0008745">
    <property type="term" value="F:N-acetylmuramoyl-L-alanine amidase activity"/>
    <property type="evidence" value="ECO:0007669"/>
    <property type="project" value="InterPro"/>
</dbReference>
<dbReference type="PANTHER" id="PTHR30404:SF0">
    <property type="entry name" value="N-ACETYLMURAMOYL-L-ALANINE AMIDASE AMIC"/>
    <property type="match status" value="1"/>
</dbReference>
<dbReference type="RefSeq" id="WP_235610252.1">
    <property type="nucleotide sequence ID" value="NZ_BFAG01000002.1"/>
</dbReference>
<feature type="compositionally biased region" description="Low complexity" evidence="2">
    <location>
        <begin position="10"/>
        <end position="26"/>
    </location>
</feature>
<evidence type="ECO:0000256" key="2">
    <source>
        <dbReference type="SAM" id="MobiDB-lite"/>
    </source>
</evidence>
<dbReference type="EMBL" id="BFAG01000002">
    <property type="protein sequence ID" value="GBF04676.1"/>
    <property type="molecule type" value="Genomic_DNA"/>
</dbReference>
<evidence type="ECO:0000313" key="4">
    <source>
        <dbReference type="EMBL" id="GBF04676.1"/>
    </source>
</evidence>
<dbReference type="GO" id="GO:0009253">
    <property type="term" value="P:peptidoglycan catabolic process"/>
    <property type="evidence" value="ECO:0007669"/>
    <property type="project" value="InterPro"/>
</dbReference>
<dbReference type="InterPro" id="IPR002508">
    <property type="entry name" value="MurNAc-LAA_cat"/>
</dbReference>
<dbReference type="AlphaFoldDB" id="A0A2I9D2H1"/>
<reference evidence="5" key="1">
    <citation type="submission" date="2018-01" db="EMBL/GenBank/DDBJ databases">
        <title>Draft Genome Sequence of the Radioresistant Bacterium Deinococcus aerius TR0125, Isolated from the Higher Atmosphere above Japan.</title>
        <authorList>
            <person name="Satoh K."/>
            <person name="Arai H."/>
            <person name="Sanzen T."/>
            <person name="Kawaguchi Y."/>
            <person name="Hayashi H."/>
            <person name="Yokobori S."/>
            <person name="Yamagishi A."/>
            <person name="Oono Y."/>
            <person name="Narumi I."/>
        </authorList>
    </citation>
    <scope>NUCLEOTIDE SEQUENCE [LARGE SCALE GENOMIC DNA]</scope>
    <source>
        <strain evidence="5">TR0125</strain>
    </source>
</reference>
<evidence type="ECO:0000259" key="3">
    <source>
        <dbReference type="SMART" id="SM00646"/>
    </source>
</evidence>